<evidence type="ECO:0000256" key="3">
    <source>
        <dbReference type="ARBA" id="ARBA00022553"/>
    </source>
</evidence>
<dbReference type="GO" id="GO:0000155">
    <property type="term" value="F:phosphorelay sensor kinase activity"/>
    <property type="evidence" value="ECO:0007669"/>
    <property type="project" value="InterPro"/>
</dbReference>
<keyword evidence="4" id="KW-0808">Transferase</keyword>
<dbReference type="Gene3D" id="1.20.5.1930">
    <property type="match status" value="1"/>
</dbReference>
<dbReference type="AlphaFoldDB" id="A0A931C3U4"/>
<dbReference type="CDD" id="cd16917">
    <property type="entry name" value="HATPase_UhpB-NarQ-NarX-like"/>
    <property type="match status" value="1"/>
</dbReference>
<dbReference type="InterPro" id="IPR011712">
    <property type="entry name" value="Sig_transdc_His_kin_sub3_dim/P"/>
</dbReference>
<sequence length="384" mass="41228">MVRLRAWVRYRAVDVLAILISWFVALVLVGEAENIGRISSGEVLPLLTLGWVTSLAIWWRRSHPVATAIVIAPTGLFTDTSAYAGLVIVYTLITLRRGRIVALVLLLHLLIGFGYSLRRPDPGVPPLVELLLSGALIAATVAIGVAVRSRRELVESLRERAARAEEAAGLRADRLRALERERIAREMHDALAHRISMVSLHAGALQVRPDLSPEEVAKAAVTIRDSAHHALEDLREILGVLRAGEGDGLRPQPGLDDLNDLVAEAQTAGVRVEAQNLLNGTPVSPSLGRTVFRLVQEGLTNAGKHAPGVPVHLLLERTAKGELHVEVSNALPGTPAALVPGAGAGLVGLAERVDLLGGRLRHGVRADPRTGLGFHLEAWLPWPS</sequence>
<gene>
    <name evidence="11" type="ORF">I4J89_15680</name>
</gene>
<keyword evidence="9" id="KW-0472">Membrane</keyword>
<reference evidence="11" key="1">
    <citation type="submission" date="2020-11" db="EMBL/GenBank/DDBJ databases">
        <title>Isolation and identification of active actinomycetes.</title>
        <authorList>
            <person name="Sun X."/>
        </authorList>
    </citation>
    <scope>NUCLEOTIDE SEQUENCE</scope>
    <source>
        <strain evidence="11">NEAU-A11</strain>
    </source>
</reference>
<organism evidence="11 12">
    <name type="scientific">Actinoplanes aureus</name>
    <dbReference type="NCBI Taxonomy" id="2792083"/>
    <lineage>
        <taxon>Bacteria</taxon>
        <taxon>Bacillati</taxon>
        <taxon>Actinomycetota</taxon>
        <taxon>Actinomycetes</taxon>
        <taxon>Micromonosporales</taxon>
        <taxon>Micromonosporaceae</taxon>
        <taxon>Actinoplanes</taxon>
    </lineage>
</organism>
<evidence type="ECO:0000256" key="5">
    <source>
        <dbReference type="ARBA" id="ARBA00022741"/>
    </source>
</evidence>
<keyword evidence="6 11" id="KW-0418">Kinase</keyword>
<feature type="transmembrane region" description="Helical" evidence="9">
    <location>
        <begin position="12"/>
        <end position="30"/>
    </location>
</feature>
<dbReference type="PANTHER" id="PTHR24421:SF10">
    <property type="entry name" value="NITRATE_NITRITE SENSOR PROTEIN NARQ"/>
    <property type="match status" value="1"/>
</dbReference>
<dbReference type="Proteomes" id="UP000598146">
    <property type="component" value="Unassembled WGS sequence"/>
</dbReference>
<dbReference type="InterPro" id="IPR036890">
    <property type="entry name" value="HATPase_C_sf"/>
</dbReference>
<keyword evidence="3" id="KW-0597">Phosphoprotein</keyword>
<keyword evidence="7" id="KW-0067">ATP-binding</keyword>
<comment type="caution">
    <text evidence="11">The sequence shown here is derived from an EMBL/GenBank/DDBJ whole genome shotgun (WGS) entry which is preliminary data.</text>
</comment>
<keyword evidence="8" id="KW-0902">Two-component regulatory system</keyword>
<dbReference type="SUPFAM" id="SSF55874">
    <property type="entry name" value="ATPase domain of HSP90 chaperone/DNA topoisomerase II/histidine kinase"/>
    <property type="match status" value="1"/>
</dbReference>
<dbReference type="GO" id="GO:0016020">
    <property type="term" value="C:membrane"/>
    <property type="evidence" value="ECO:0007669"/>
    <property type="project" value="InterPro"/>
</dbReference>
<keyword evidence="5" id="KW-0547">Nucleotide-binding</keyword>
<dbReference type="Pfam" id="PF07730">
    <property type="entry name" value="HisKA_3"/>
    <property type="match status" value="1"/>
</dbReference>
<feature type="domain" description="Signal transduction histidine kinase subgroup 3 dimerisation and phosphoacceptor" evidence="10">
    <location>
        <begin position="179"/>
        <end position="244"/>
    </location>
</feature>
<name>A0A931C3U4_9ACTN</name>
<comment type="catalytic activity">
    <reaction evidence="1">
        <text>ATP + protein L-histidine = ADP + protein N-phospho-L-histidine.</text>
        <dbReference type="EC" id="2.7.13.3"/>
    </reaction>
</comment>
<evidence type="ECO:0000256" key="1">
    <source>
        <dbReference type="ARBA" id="ARBA00000085"/>
    </source>
</evidence>
<dbReference type="Gene3D" id="3.30.565.10">
    <property type="entry name" value="Histidine kinase-like ATPase, C-terminal domain"/>
    <property type="match status" value="1"/>
</dbReference>
<keyword evidence="9" id="KW-0812">Transmembrane</keyword>
<evidence type="ECO:0000259" key="10">
    <source>
        <dbReference type="Pfam" id="PF07730"/>
    </source>
</evidence>
<dbReference type="EMBL" id="JADQTO010000006">
    <property type="protein sequence ID" value="MBG0562895.1"/>
    <property type="molecule type" value="Genomic_DNA"/>
</dbReference>
<feature type="transmembrane region" description="Helical" evidence="9">
    <location>
        <begin position="65"/>
        <end position="93"/>
    </location>
</feature>
<dbReference type="PANTHER" id="PTHR24421">
    <property type="entry name" value="NITRATE/NITRITE SENSOR PROTEIN NARX-RELATED"/>
    <property type="match status" value="1"/>
</dbReference>
<keyword evidence="9" id="KW-1133">Transmembrane helix</keyword>
<evidence type="ECO:0000256" key="7">
    <source>
        <dbReference type="ARBA" id="ARBA00022840"/>
    </source>
</evidence>
<evidence type="ECO:0000256" key="4">
    <source>
        <dbReference type="ARBA" id="ARBA00022679"/>
    </source>
</evidence>
<proteinExistence type="predicted"/>
<dbReference type="GO" id="GO:0005524">
    <property type="term" value="F:ATP binding"/>
    <property type="evidence" value="ECO:0007669"/>
    <property type="project" value="UniProtKB-KW"/>
</dbReference>
<evidence type="ECO:0000256" key="6">
    <source>
        <dbReference type="ARBA" id="ARBA00022777"/>
    </source>
</evidence>
<accession>A0A931C3U4</accession>
<feature type="transmembrane region" description="Helical" evidence="9">
    <location>
        <begin position="130"/>
        <end position="147"/>
    </location>
</feature>
<evidence type="ECO:0000256" key="2">
    <source>
        <dbReference type="ARBA" id="ARBA00012438"/>
    </source>
</evidence>
<feature type="transmembrane region" description="Helical" evidence="9">
    <location>
        <begin position="100"/>
        <end position="118"/>
    </location>
</feature>
<dbReference type="EC" id="2.7.13.3" evidence="2"/>
<evidence type="ECO:0000256" key="8">
    <source>
        <dbReference type="ARBA" id="ARBA00023012"/>
    </source>
</evidence>
<evidence type="ECO:0000313" key="11">
    <source>
        <dbReference type="EMBL" id="MBG0562895.1"/>
    </source>
</evidence>
<evidence type="ECO:0000313" key="12">
    <source>
        <dbReference type="Proteomes" id="UP000598146"/>
    </source>
</evidence>
<dbReference type="GO" id="GO:0046983">
    <property type="term" value="F:protein dimerization activity"/>
    <property type="evidence" value="ECO:0007669"/>
    <property type="project" value="InterPro"/>
</dbReference>
<keyword evidence="12" id="KW-1185">Reference proteome</keyword>
<evidence type="ECO:0000256" key="9">
    <source>
        <dbReference type="SAM" id="Phobius"/>
    </source>
</evidence>
<protein>
    <recommendedName>
        <fullName evidence="2">histidine kinase</fullName>
        <ecNumber evidence="2">2.7.13.3</ecNumber>
    </recommendedName>
</protein>
<dbReference type="InterPro" id="IPR050482">
    <property type="entry name" value="Sensor_HK_TwoCompSys"/>
</dbReference>